<dbReference type="GO" id="GO:0005829">
    <property type="term" value="C:cytosol"/>
    <property type="evidence" value="ECO:0007669"/>
    <property type="project" value="TreeGrafter"/>
</dbReference>
<keyword evidence="2" id="KW-0238">DNA-binding</keyword>
<dbReference type="GO" id="GO:0006355">
    <property type="term" value="P:regulation of DNA-templated transcription"/>
    <property type="evidence" value="ECO:0007669"/>
    <property type="project" value="UniProtKB-ARBA"/>
</dbReference>
<dbReference type="Gene3D" id="3.30.70.920">
    <property type="match status" value="1"/>
</dbReference>
<evidence type="ECO:0000313" key="6">
    <source>
        <dbReference type="Proteomes" id="UP000683507"/>
    </source>
</evidence>
<dbReference type="EMBL" id="OU015584">
    <property type="protein sequence ID" value="CAG5086927.1"/>
    <property type="molecule type" value="Genomic_DNA"/>
</dbReference>
<protein>
    <submittedName>
        <fullName evidence="5">Leucine-responsive regulatory protein</fullName>
    </submittedName>
</protein>
<evidence type="ECO:0000313" key="5">
    <source>
        <dbReference type="EMBL" id="CAG5086927.1"/>
    </source>
</evidence>
<dbReference type="Gene3D" id="1.10.10.10">
    <property type="entry name" value="Winged helix-like DNA-binding domain superfamily/Winged helix DNA-binding domain"/>
    <property type="match status" value="1"/>
</dbReference>
<dbReference type="SUPFAM" id="SSF54909">
    <property type="entry name" value="Dimeric alpha+beta barrel"/>
    <property type="match status" value="1"/>
</dbReference>
<feature type="domain" description="HTH asnC-type" evidence="4">
    <location>
        <begin position="3"/>
        <end position="64"/>
    </location>
</feature>
<dbReference type="InterPro" id="IPR036388">
    <property type="entry name" value="WH-like_DNA-bd_sf"/>
</dbReference>
<dbReference type="InterPro" id="IPR036390">
    <property type="entry name" value="WH_DNA-bd_sf"/>
</dbReference>
<accession>A0A916JQ22</accession>
<sequence length="162" mass="18234">MKIDKIDLKILRELQENSKITNIELSKKVGLSAAPTLGRVQKLEKAGLLQSYHAQVNKEMLGLGFSALIQVSLTRQISNAMQNFIAQINELDSVVECYQLTGNFDYQLKVVVPDIPAFDKLITENLSKIEEIRQMQTMVVLSTVKSSPILPIDYNKPMKVNE</sequence>
<dbReference type="InterPro" id="IPR019887">
    <property type="entry name" value="Tscrpt_reg_AsnC/Lrp_C"/>
</dbReference>
<dbReference type="CDD" id="cd00090">
    <property type="entry name" value="HTH_ARSR"/>
    <property type="match status" value="1"/>
</dbReference>
<dbReference type="InterPro" id="IPR019888">
    <property type="entry name" value="Tscrpt_reg_AsnC-like"/>
</dbReference>
<gene>
    <name evidence="5" type="primary">lrp_2</name>
    <name evidence="5" type="ORF">CRYO30217_03334</name>
</gene>
<keyword evidence="6" id="KW-1185">Reference proteome</keyword>
<dbReference type="SMART" id="SM00344">
    <property type="entry name" value="HTH_ASNC"/>
    <property type="match status" value="1"/>
</dbReference>
<dbReference type="KEGG" id="ptan:CRYO30217_03334"/>
<dbReference type="GO" id="GO:0043200">
    <property type="term" value="P:response to amino acid"/>
    <property type="evidence" value="ECO:0007669"/>
    <property type="project" value="TreeGrafter"/>
</dbReference>
<dbReference type="PROSITE" id="PS00519">
    <property type="entry name" value="HTH_ASNC_1"/>
    <property type="match status" value="1"/>
</dbReference>
<dbReference type="AlphaFoldDB" id="A0A916JQ22"/>
<dbReference type="Pfam" id="PF13412">
    <property type="entry name" value="HTH_24"/>
    <property type="match status" value="1"/>
</dbReference>
<evidence type="ECO:0000259" key="4">
    <source>
        <dbReference type="PROSITE" id="PS50956"/>
    </source>
</evidence>
<dbReference type="SUPFAM" id="SSF46785">
    <property type="entry name" value="Winged helix' DNA-binding domain"/>
    <property type="match status" value="1"/>
</dbReference>
<dbReference type="InterPro" id="IPR011008">
    <property type="entry name" value="Dimeric_a/b-barrel"/>
</dbReference>
<organism evidence="5 6">
    <name type="scientific">Parvicella tangerina</name>
    <dbReference type="NCBI Taxonomy" id="2829795"/>
    <lineage>
        <taxon>Bacteria</taxon>
        <taxon>Pseudomonadati</taxon>
        <taxon>Bacteroidota</taxon>
        <taxon>Flavobacteriia</taxon>
        <taxon>Flavobacteriales</taxon>
        <taxon>Parvicellaceae</taxon>
        <taxon>Parvicella</taxon>
    </lineage>
</organism>
<keyword evidence="1" id="KW-0805">Transcription regulation</keyword>
<dbReference type="InterPro" id="IPR011991">
    <property type="entry name" value="ArsR-like_HTH"/>
</dbReference>
<dbReference type="PANTHER" id="PTHR30154">
    <property type="entry name" value="LEUCINE-RESPONSIVE REGULATORY PROTEIN"/>
    <property type="match status" value="1"/>
</dbReference>
<keyword evidence="3" id="KW-0804">Transcription</keyword>
<dbReference type="InterPro" id="IPR019885">
    <property type="entry name" value="Tscrpt_reg_HTH_AsnC-type_CS"/>
</dbReference>
<proteinExistence type="predicted"/>
<dbReference type="PROSITE" id="PS50956">
    <property type="entry name" value="HTH_ASNC_2"/>
    <property type="match status" value="1"/>
</dbReference>
<evidence type="ECO:0000256" key="3">
    <source>
        <dbReference type="ARBA" id="ARBA00023163"/>
    </source>
</evidence>
<dbReference type="RefSeq" id="WP_258543518.1">
    <property type="nucleotide sequence ID" value="NZ_OU015584.1"/>
</dbReference>
<reference evidence="5" key="1">
    <citation type="submission" date="2021-04" db="EMBL/GenBank/DDBJ databases">
        <authorList>
            <person name="Rodrigo-Torres L."/>
            <person name="Arahal R. D."/>
            <person name="Lucena T."/>
        </authorList>
    </citation>
    <scope>NUCLEOTIDE SEQUENCE</scope>
    <source>
        <strain evidence="5">AS29M-1</strain>
    </source>
</reference>
<dbReference type="PRINTS" id="PR00033">
    <property type="entry name" value="HTHASNC"/>
</dbReference>
<dbReference type="PANTHER" id="PTHR30154:SF34">
    <property type="entry name" value="TRANSCRIPTIONAL REGULATOR AZLB"/>
    <property type="match status" value="1"/>
</dbReference>
<dbReference type="GO" id="GO:0043565">
    <property type="term" value="F:sequence-specific DNA binding"/>
    <property type="evidence" value="ECO:0007669"/>
    <property type="project" value="InterPro"/>
</dbReference>
<dbReference type="InterPro" id="IPR000485">
    <property type="entry name" value="AsnC-type_HTH_dom"/>
</dbReference>
<dbReference type="Pfam" id="PF01037">
    <property type="entry name" value="AsnC_trans_reg"/>
    <property type="match status" value="1"/>
</dbReference>
<name>A0A916JQ22_9FLAO</name>
<evidence type="ECO:0000256" key="1">
    <source>
        <dbReference type="ARBA" id="ARBA00023015"/>
    </source>
</evidence>
<evidence type="ECO:0000256" key="2">
    <source>
        <dbReference type="ARBA" id="ARBA00023125"/>
    </source>
</evidence>
<dbReference type="Proteomes" id="UP000683507">
    <property type="component" value="Chromosome"/>
</dbReference>